<evidence type="ECO:0000313" key="3">
    <source>
        <dbReference type="Proteomes" id="UP000186857"/>
    </source>
</evidence>
<dbReference type="InterPro" id="IPR043714">
    <property type="entry name" value="DUF5655"/>
</dbReference>
<dbReference type="RefSeq" id="WP_075377123.1">
    <property type="nucleotide sequence ID" value="NZ_MSKJ01000019.1"/>
</dbReference>
<feature type="domain" description="DUF5655" evidence="1">
    <location>
        <begin position="12"/>
        <end position="118"/>
    </location>
</feature>
<dbReference type="EMBL" id="MSKJ01000019">
    <property type="protein sequence ID" value="OLO43936.1"/>
    <property type="molecule type" value="Genomic_DNA"/>
</dbReference>
<proteinExistence type="predicted"/>
<gene>
    <name evidence="2" type="ORF">BKH29_08950</name>
</gene>
<reference evidence="2 3" key="1">
    <citation type="submission" date="2016-12" db="EMBL/GenBank/DDBJ databases">
        <title>Genomic Comparison of strains in the 'Actinomyces naeslundii' Group.</title>
        <authorList>
            <person name="Mughal S.R."/>
            <person name="Do T."/>
            <person name="Gilbert S.C."/>
            <person name="Witherden E.A."/>
            <person name="Didelot X."/>
            <person name="Beighton D."/>
        </authorList>
    </citation>
    <scope>NUCLEOTIDE SEQUENCE [LARGE SCALE GENOMIC DNA]</scope>
    <source>
        <strain evidence="2 3">CCUG 33920</strain>
    </source>
</reference>
<evidence type="ECO:0000313" key="2">
    <source>
        <dbReference type="EMBL" id="OLO43936.1"/>
    </source>
</evidence>
<name>A0A1Q8V769_9ACTO</name>
<accession>A0A1Q8V769</accession>
<dbReference type="Pfam" id="PF18899">
    <property type="entry name" value="DUF5655"/>
    <property type="match status" value="1"/>
</dbReference>
<sequence>MPTTSNKMIGDFSGKPASAAMYTAIESYVLSLGSVTKHLTAQVSFSVNRKFLWIWAYERTGDGTLFLNVRLDRPVEDPHFHRVDQVSANRWNHHVVVKTMEAAQSDWLRDLIRGGYEFASQ</sequence>
<protein>
    <recommendedName>
        <fullName evidence="1">DUF5655 domain-containing protein</fullName>
    </recommendedName>
</protein>
<dbReference type="Proteomes" id="UP000186857">
    <property type="component" value="Unassembled WGS sequence"/>
</dbReference>
<dbReference type="AlphaFoldDB" id="A0A1Q8V769"/>
<organism evidence="2 3">
    <name type="scientific">Actinomyces oris</name>
    <dbReference type="NCBI Taxonomy" id="544580"/>
    <lineage>
        <taxon>Bacteria</taxon>
        <taxon>Bacillati</taxon>
        <taxon>Actinomycetota</taxon>
        <taxon>Actinomycetes</taxon>
        <taxon>Actinomycetales</taxon>
        <taxon>Actinomycetaceae</taxon>
        <taxon>Actinomyces</taxon>
    </lineage>
</organism>
<evidence type="ECO:0000259" key="1">
    <source>
        <dbReference type="Pfam" id="PF18899"/>
    </source>
</evidence>
<comment type="caution">
    <text evidence="2">The sequence shown here is derived from an EMBL/GenBank/DDBJ whole genome shotgun (WGS) entry which is preliminary data.</text>
</comment>
<dbReference type="OrthoDB" id="5144404at2"/>